<proteinExistence type="inferred from homology"/>
<keyword evidence="5 7" id="KW-1133">Transmembrane helix</keyword>
<evidence type="ECO:0000256" key="5">
    <source>
        <dbReference type="ARBA" id="ARBA00022989"/>
    </source>
</evidence>
<dbReference type="GO" id="GO:0006508">
    <property type="term" value="P:proteolysis"/>
    <property type="evidence" value="ECO:0007669"/>
    <property type="project" value="UniProtKB-KW"/>
</dbReference>
<evidence type="ECO:0000256" key="4">
    <source>
        <dbReference type="ARBA" id="ARBA00022801"/>
    </source>
</evidence>
<name>A0AA95HBC1_9GAMM</name>
<dbReference type="SUPFAM" id="SSF144091">
    <property type="entry name" value="Rhomboid-like"/>
    <property type="match status" value="1"/>
</dbReference>
<gene>
    <name evidence="9" type="ORF">QJT80_06095</name>
</gene>
<keyword evidence="6 7" id="KW-0472">Membrane</keyword>
<reference evidence="9" key="2">
    <citation type="submission" date="2023-04" db="EMBL/GenBank/DDBJ databases">
        <authorList>
            <person name="Beletskiy A.V."/>
            <person name="Mardanov A.V."/>
            <person name="Ravin N.V."/>
        </authorList>
    </citation>
    <scope>NUCLEOTIDE SEQUENCE</scope>
    <source>
        <strain evidence="9">GKL-01</strain>
    </source>
</reference>
<feature type="transmembrane region" description="Helical" evidence="7">
    <location>
        <begin position="53"/>
        <end position="77"/>
    </location>
</feature>
<organism evidence="9">
    <name type="scientific">Candidatus Thiocaldithrix dubininis</name>
    <dbReference type="NCBI Taxonomy" id="3080823"/>
    <lineage>
        <taxon>Bacteria</taxon>
        <taxon>Pseudomonadati</taxon>
        <taxon>Pseudomonadota</taxon>
        <taxon>Gammaproteobacteria</taxon>
        <taxon>Thiotrichales</taxon>
        <taxon>Thiotrichaceae</taxon>
        <taxon>Candidatus Thiocaldithrix</taxon>
    </lineage>
</organism>
<dbReference type="Gene3D" id="1.20.1540.10">
    <property type="entry name" value="Rhomboid-like"/>
    <property type="match status" value="1"/>
</dbReference>
<dbReference type="InterPro" id="IPR022764">
    <property type="entry name" value="Peptidase_S54_rhomboid_dom"/>
</dbReference>
<reference evidence="9" key="1">
    <citation type="journal article" date="2023" name="Int. J. Mol. Sci.">
        <title>Metagenomics Revealed a New Genus 'Candidatus Thiocaldithrix dubininis' gen. nov., sp. nov. and a New Species 'Candidatus Thiothrix putei' sp. nov. in the Family Thiotrichaceae, Some Members of Which Have Traits of Both Na+- and H+-Motive Energetics.</title>
        <authorList>
            <person name="Ravin N.V."/>
            <person name="Muntyan M.S."/>
            <person name="Smolyakov D.D."/>
            <person name="Rudenko T.S."/>
            <person name="Beletsky A.V."/>
            <person name="Mardanov A.V."/>
            <person name="Grabovich M.Y."/>
        </authorList>
    </citation>
    <scope>NUCLEOTIDE SEQUENCE</scope>
    <source>
        <strain evidence="9">GKL-01</strain>
    </source>
</reference>
<dbReference type="GO" id="GO:0016020">
    <property type="term" value="C:membrane"/>
    <property type="evidence" value="ECO:0007669"/>
    <property type="project" value="UniProtKB-SubCell"/>
</dbReference>
<evidence type="ECO:0000256" key="2">
    <source>
        <dbReference type="ARBA" id="ARBA00009045"/>
    </source>
</evidence>
<sequence length="252" mass="28251">MNILNNNRTPIVTYSIIVLCVLAYIPVALNLLPKPDPFALYLPENPNFHYWQYLTSMFMHAGILHLLFNMFGLWMFGAPLEKLWGGAKFLAFYLICGIGAGLIYNWINEYQFQQMTQEFMKLGLTSADLSRLLNEMLYPTNIPGFTEKMAGDYYSLYHTETVGASGAIYGVLVAFAYYFPNSKLALIFFPVPIPAKYFVPILIGIDLFSGVTGVSIFGGNVANFAHVSGALVGLILVLLFGRDYKRDAPNYN</sequence>
<dbReference type="EMBL" id="CP124755">
    <property type="protein sequence ID" value="WGZ92049.1"/>
    <property type="molecule type" value="Genomic_DNA"/>
</dbReference>
<dbReference type="InterPro" id="IPR050925">
    <property type="entry name" value="Rhomboid_protease_S54"/>
</dbReference>
<dbReference type="PANTHER" id="PTHR43731">
    <property type="entry name" value="RHOMBOID PROTEASE"/>
    <property type="match status" value="1"/>
</dbReference>
<dbReference type="InterPro" id="IPR035952">
    <property type="entry name" value="Rhomboid-like_sf"/>
</dbReference>
<feature type="transmembrane region" description="Helical" evidence="7">
    <location>
        <begin position="162"/>
        <end position="179"/>
    </location>
</feature>
<dbReference type="PANTHER" id="PTHR43731:SF14">
    <property type="entry name" value="PRESENILIN-ASSOCIATED RHOMBOID-LIKE PROTEIN, MITOCHONDRIAL"/>
    <property type="match status" value="1"/>
</dbReference>
<dbReference type="AlphaFoldDB" id="A0AA95HBC1"/>
<evidence type="ECO:0000259" key="8">
    <source>
        <dbReference type="Pfam" id="PF01694"/>
    </source>
</evidence>
<accession>A0AA95HBC1</accession>
<evidence type="ECO:0000256" key="7">
    <source>
        <dbReference type="SAM" id="Phobius"/>
    </source>
</evidence>
<feature type="transmembrane region" description="Helical" evidence="7">
    <location>
        <begin position="12"/>
        <end position="33"/>
    </location>
</feature>
<dbReference type="EC" id="3.4.21.-" evidence="9"/>
<dbReference type="GO" id="GO:0004252">
    <property type="term" value="F:serine-type endopeptidase activity"/>
    <property type="evidence" value="ECO:0007669"/>
    <property type="project" value="InterPro"/>
</dbReference>
<dbReference type="Proteomes" id="UP001300672">
    <property type="component" value="Chromosome"/>
</dbReference>
<feature type="domain" description="Peptidase S54 rhomboid" evidence="8">
    <location>
        <begin position="49"/>
        <end position="241"/>
    </location>
</feature>
<evidence type="ECO:0000256" key="1">
    <source>
        <dbReference type="ARBA" id="ARBA00004141"/>
    </source>
</evidence>
<protein>
    <submittedName>
        <fullName evidence="9">Rhomboid family intramembrane serine protease</fullName>
        <ecNumber evidence="9">3.4.21.-</ecNumber>
    </submittedName>
</protein>
<evidence type="ECO:0000256" key="3">
    <source>
        <dbReference type="ARBA" id="ARBA00022692"/>
    </source>
</evidence>
<comment type="subcellular location">
    <subcellularLocation>
        <location evidence="1">Membrane</location>
        <topology evidence="1">Multi-pass membrane protein</topology>
    </subcellularLocation>
</comment>
<comment type="similarity">
    <text evidence="2">Belongs to the peptidase S54 family.</text>
</comment>
<evidence type="ECO:0000256" key="6">
    <source>
        <dbReference type="ARBA" id="ARBA00023136"/>
    </source>
</evidence>
<feature type="transmembrane region" description="Helical" evidence="7">
    <location>
        <begin position="224"/>
        <end position="241"/>
    </location>
</feature>
<evidence type="ECO:0000313" key="9">
    <source>
        <dbReference type="EMBL" id="WGZ92049.1"/>
    </source>
</evidence>
<dbReference type="Pfam" id="PF01694">
    <property type="entry name" value="Rhomboid"/>
    <property type="match status" value="1"/>
</dbReference>
<dbReference type="KEGG" id="tdu:QJT80_06095"/>
<keyword evidence="4 9" id="KW-0378">Hydrolase</keyword>
<keyword evidence="9" id="KW-0645">Protease</keyword>
<keyword evidence="3 7" id="KW-0812">Transmembrane</keyword>
<feature type="transmembrane region" description="Helical" evidence="7">
    <location>
        <begin position="89"/>
        <end position="107"/>
    </location>
</feature>